<reference evidence="2 3" key="1">
    <citation type="submission" date="2014-04" db="EMBL/GenBank/DDBJ databases">
        <authorList>
            <consortium name="DOE Joint Genome Institute"/>
            <person name="Kuo A."/>
            <person name="Gay G."/>
            <person name="Dore J."/>
            <person name="Kohler A."/>
            <person name="Nagy L.G."/>
            <person name="Floudas D."/>
            <person name="Copeland A."/>
            <person name="Barry K.W."/>
            <person name="Cichocki N."/>
            <person name="Veneault-Fourrey C."/>
            <person name="LaButti K."/>
            <person name="Lindquist E.A."/>
            <person name="Lipzen A."/>
            <person name="Lundell T."/>
            <person name="Morin E."/>
            <person name="Murat C."/>
            <person name="Sun H."/>
            <person name="Tunlid A."/>
            <person name="Henrissat B."/>
            <person name="Grigoriev I.V."/>
            <person name="Hibbett D.S."/>
            <person name="Martin F."/>
            <person name="Nordberg H.P."/>
            <person name="Cantor M.N."/>
            <person name="Hua S.X."/>
        </authorList>
    </citation>
    <scope>NUCLEOTIDE SEQUENCE [LARGE SCALE GENOMIC DNA]</scope>
    <source>
        <strain evidence="3">h7</strain>
    </source>
</reference>
<sequence length="74" mass="8266">MVDIESVYGDREFTSLQAMAASRYLTMMSPLEARGAMQRRTIGAVDHEVEGGRPREEEEDELPVGTGDGFQTRM</sequence>
<gene>
    <name evidence="2" type="ORF">M413DRAFT_447279</name>
</gene>
<dbReference type="HOGENOM" id="CLU_2688092_0_0_1"/>
<proteinExistence type="predicted"/>
<evidence type="ECO:0000313" key="3">
    <source>
        <dbReference type="Proteomes" id="UP000053424"/>
    </source>
</evidence>
<evidence type="ECO:0000256" key="1">
    <source>
        <dbReference type="SAM" id="MobiDB-lite"/>
    </source>
</evidence>
<feature type="compositionally biased region" description="Basic and acidic residues" evidence="1">
    <location>
        <begin position="45"/>
        <end position="56"/>
    </location>
</feature>
<protein>
    <submittedName>
        <fullName evidence="2">Uncharacterized protein</fullName>
    </submittedName>
</protein>
<dbReference type="EMBL" id="KN831786">
    <property type="protein sequence ID" value="KIM39342.1"/>
    <property type="molecule type" value="Genomic_DNA"/>
</dbReference>
<evidence type="ECO:0000313" key="2">
    <source>
        <dbReference type="EMBL" id="KIM39342.1"/>
    </source>
</evidence>
<accession>A0A0C2YE89</accession>
<organism evidence="2 3">
    <name type="scientific">Hebeloma cylindrosporum</name>
    <dbReference type="NCBI Taxonomy" id="76867"/>
    <lineage>
        <taxon>Eukaryota</taxon>
        <taxon>Fungi</taxon>
        <taxon>Dikarya</taxon>
        <taxon>Basidiomycota</taxon>
        <taxon>Agaricomycotina</taxon>
        <taxon>Agaricomycetes</taxon>
        <taxon>Agaricomycetidae</taxon>
        <taxon>Agaricales</taxon>
        <taxon>Agaricineae</taxon>
        <taxon>Hymenogastraceae</taxon>
        <taxon>Hebeloma</taxon>
    </lineage>
</organism>
<name>A0A0C2YE89_HEBCY</name>
<dbReference type="AlphaFoldDB" id="A0A0C2YE89"/>
<dbReference type="Proteomes" id="UP000053424">
    <property type="component" value="Unassembled WGS sequence"/>
</dbReference>
<reference evidence="3" key="2">
    <citation type="submission" date="2015-01" db="EMBL/GenBank/DDBJ databases">
        <title>Evolutionary Origins and Diversification of the Mycorrhizal Mutualists.</title>
        <authorList>
            <consortium name="DOE Joint Genome Institute"/>
            <consortium name="Mycorrhizal Genomics Consortium"/>
            <person name="Kohler A."/>
            <person name="Kuo A."/>
            <person name="Nagy L.G."/>
            <person name="Floudas D."/>
            <person name="Copeland A."/>
            <person name="Barry K.W."/>
            <person name="Cichocki N."/>
            <person name="Veneault-Fourrey C."/>
            <person name="LaButti K."/>
            <person name="Lindquist E.A."/>
            <person name="Lipzen A."/>
            <person name="Lundell T."/>
            <person name="Morin E."/>
            <person name="Murat C."/>
            <person name="Riley R."/>
            <person name="Ohm R."/>
            <person name="Sun H."/>
            <person name="Tunlid A."/>
            <person name="Henrissat B."/>
            <person name="Grigoriev I.V."/>
            <person name="Hibbett D.S."/>
            <person name="Martin F."/>
        </authorList>
    </citation>
    <scope>NUCLEOTIDE SEQUENCE [LARGE SCALE GENOMIC DNA]</scope>
    <source>
        <strain evidence="3">h7</strain>
    </source>
</reference>
<feature type="region of interest" description="Disordered" evidence="1">
    <location>
        <begin position="45"/>
        <end position="74"/>
    </location>
</feature>
<keyword evidence="3" id="KW-1185">Reference proteome</keyword>